<protein>
    <submittedName>
        <fullName evidence="1">GATA-type domain-containing protein</fullName>
    </submittedName>
</protein>
<evidence type="ECO:0000313" key="2">
    <source>
        <dbReference type="Proteomes" id="UP001065298"/>
    </source>
</evidence>
<proteinExistence type="predicted"/>
<sequence>MYRRVPASQPSLAACQPGQSHHDLPLLPVDPVSPQPGGPSPTRASHGPKRGPTLEWARSSAPTRRYDETERNWKYYRDSLAQIQDLSRSAINFAETYRKVAWEEPRVRHVSHRLPTEQEVSGMLGNVDNIVHWLEYMKVLALALNQSNRSSWVTKGGGLCSEKYNTPTTDAGDVKHKHGAAYIKRSRRRAAAWGRCHRCGRTDTPEWRRGPDGARTLCNACGLVHAKLERKLRRLKE</sequence>
<dbReference type="EMBL" id="CM046508">
    <property type="protein sequence ID" value="KAI8665772.1"/>
    <property type="molecule type" value="Genomic_DNA"/>
</dbReference>
<accession>A0ACC0QT08</accession>
<evidence type="ECO:0000313" key="1">
    <source>
        <dbReference type="EMBL" id="KAI8665772.1"/>
    </source>
</evidence>
<name>A0ACC0QT08_9HYPO</name>
<dbReference type="Proteomes" id="UP001065298">
    <property type="component" value="Chromosome 6"/>
</dbReference>
<reference evidence="1" key="1">
    <citation type="submission" date="2022-06" db="EMBL/GenBank/DDBJ databases">
        <title>Fusarium solani species complex genomes reveal bases of compartmentalisation and animal pathogenesis.</title>
        <authorList>
            <person name="Tsai I.J."/>
        </authorList>
    </citation>
    <scope>NUCLEOTIDE SEQUENCE</scope>
    <source>
        <strain evidence="1">Fu6.1</strain>
    </source>
</reference>
<keyword evidence="2" id="KW-1185">Reference proteome</keyword>
<comment type="caution">
    <text evidence="1">The sequence shown here is derived from an EMBL/GenBank/DDBJ whole genome shotgun (WGS) entry which is preliminary data.</text>
</comment>
<organism evidence="1 2">
    <name type="scientific">Fusarium keratoplasticum</name>
    <dbReference type="NCBI Taxonomy" id="1328300"/>
    <lineage>
        <taxon>Eukaryota</taxon>
        <taxon>Fungi</taxon>
        <taxon>Dikarya</taxon>
        <taxon>Ascomycota</taxon>
        <taxon>Pezizomycotina</taxon>
        <taxon>Sordariomycetes</taxon>
        <taxon>Hypocreomycetidae</taxon>
        <taxon>Hypocreales</taxon>
        <taxon>Nectriaceae</taxon>
        <taxon>Fusarium</taxon>
        <taxon>Fusarium solani species complex</taxon>
    </lineage>
</organism>
<gene>
    <name evidence="1" type="ORF">NCS57_00799700</name>
</gene>